<dbReference type="AlphaFoldDB" id="A0A841PK94"/>
<name>A0A841PK94_9HYPH</name>
<feature type="non-terminal residue" evidence="2">
    <location>
        <position position="45"/>
    </location>
</feature>
<evidence type="ECO:0000313" key="2">
    <source>
        <dbReference type="EMBL" id="MBB6414053.1"/>
    </source>
</evidence>
<feature type="transmembrane region" description="Helical" evidence="1">
    <location>
        <begin position="21"/>
        <end position="39"/>
    </location>
</feature>
<comment type="caution">
    <text evidence="2">The sequence shown here is derived from an EMBL/GenBank/DDBJ whole genome shotgun (WGS) entry which is preliminary data.</text>
</comment>
<keyword evidence="1" id="KW-0812">Transmembrane</keyword>
<protein>
    <submittedName>
        <fullName evidence="2">Na+/H+-dicarboxylate symporter</fullName>
    </submittedName>
</protein>
<organism evidence="2 3">
    <name type="scientific">Mesorhizobium sangaii</name>
    <dbReference type="NCBI Taxonomy" id="505389"/>
    <lineage>
        <taxon>Bacteria</taxon>
        <taxon>Pseudomonadati</taxon>
        <taxon>Pseudomonadota</taxon>
        <taxon>Alphaproteobacteria</taxon>
        <taxon>Hyphomicrobiales</taxon>
        <taxon>Phyllobacteriaceae</taxon>
        <taxon>Mesorhizobium</taxon>
    </lineage>
</organism>
<keyword evidence="3" id="KW-1185">Reference proteome</keyword>
<sequence length="45" mass="4761">MLNRPVRSADAAPCKAFYAKPYVQVLAAIALGVALGYFYPGIGES</sequence>
<accession>A0A841PK94</accession>
<keyword evidence="1" id="KW-0472">Membrane</keyword>
<proteinExistence type="predicted"/>
<evidence type="ECO:0000256" key="1">
    <source>
        <dbReference type="SAM" id="Phobius"/>
    </source>
</evidence>
<dbReference type="EMBL" id="JACHEF010000012">
    <property type="protein sequence ID" value="MBB6414053.1"/>
    <property type="molecule type" value="Genomic_DNA"/>
</dbReference>
<dbReference type="Proteomes" id="UP000556329">
    <property type="component" value="Unassembled WGS sequence"/>
</dbReference>
<keyword evidence="1" id="KW-1133">Transmembrane helix</keyword>
<evidence type="ECO:0000313" key="3">
    <source>
        <dbReference type="Proteomes" id="UP000556329"/>
    </source>
</evidence>
<reference evidence="2 3" key="1">
    <citation type="submission" date="2020-08" db="EMBL/GenBank/DDBJ databases">
        <title>Genomic Encyclopedia of Type Strains, Phase IV (KMG-IV): sequencing the most valuable type-strain genomes for metagenomic binning, comparative biology and taxonomic classification.</title>
        <authorList>
            <person name="Goeker M."/>
        </authorList>
    </citation>
    <scope>NUCLEOTIDE SEQUENCE [LARGE SCALE GENOMIC DNA]</scope>
    <source>
        <strain evidence="2 3">DSM 100039</strain>
    </source>
</reference>
<gene>
    <name evidence="2" type="ORF">HNQ71_006762</name>
</gene>